<comment type="catalytic activity">
    <reaction evidence="6 7">
        <text>L-threonylcarbamoyladenylate + adenosine(37) in tRNA = N(6)-L-threonylcarbamoyladenosine(37) in tRNA + AMP + H(+)</text>
        <dbReference type="Rhea" id="RHEA:37059"/>
        <dbReference type="Rhea" id="RHEA-COMP:10162"/>
        <dbReference type="Rhea" id="RHEA-COMP:10163"/>
        <dbReference type="ChEBI" id="CHEBI:15378"/>
        <dbReference type="ChEBI" id="CHEBI:73682"/>
        <dbReference type="ChEBI" id="CHEBI:74411"/>
        <dbReference type="ChEBI" id="CHEBI:74418"/>
        <dbReference type="ChEBI" id="CHEBI:456215"/>
        <dbReference type="EC" id="2.3.1.234"/>
    </reaction>
</comment>
<feature type="binding site" evidence="7">
    <location>
        <position position="113"/>
    </location>
    <ligand>
        <name>Fe cation</name>
        <dbReference type="ChEBI" id="CHEBI:24875"/>
    </ligand>
</feature>
<dbReference type="InterPro" id="IPR000905">
    <property type="entry name" value="Gcp-like_dom"/>
</dbReference>
<evidence type="ECO:0000256" key="6">
    <source>
        <dbReference type="ARBA" id="ARBA00048117"/>
    </source>
</evidence>
<dbReference type="GO" id="GO:0005737">
    <property type="term" value="C:cytoplasm"/>
    <property type="evidence" value="ECO:0007669"/>
    <property type="project" value="UniProtKB-SubCell"/>
</dbReference>
<dbReference type="InterPro" id="IPR017860">
    <property type="entry name" value="Peptidase_M22_CS"/>
</dbReference>
<evidence type="ECO:0000256" key="1">
    <source>
        <dbReference type="ARBA" id="ARBA00022679"/>
    </source>
</evidence>
<evidence type="ECO:0000256" key="2">
    <source>
        <dbReference type="ARBA" id="ARBA00022694"/>
    </source>
</evidence>
<dbReference type="EC" id="2.3.1.234" evidence="7"/>
<keyword evidence="7" id="KW-0963">Cytoplasm</keyword>
<proteinExistence type="inferred from homology"/>
<dbReference type="PANTHER" id="PTHR11735:SF6">
    <property type="entry name" value="TRNA N6-ADENOSINE THREONYLCARBAMOYLTRANSFERASE, MITOCHONDRIAL"/>
    <property type="match status" value="1"/>
</dbReference>
<dbReference type="RefSeq" id="WP_026850153.1">
    <property type="nucleotide sequence ID" value="NZ_CP011454.1"/>
</dbReference>
<dbReference type="InterPro" id="IPR022450">
    <property type="entry name" value="TsaD"/>
</dbReference>
<dbReference type="EMBL" id="CP011454">
    <property type="protein sequence ID" value="AMW04210.1"/>
    <property type="molecule type" value="Genomic_DNA"/>
</dbReference>
<dbReference type="NCBIfam" id="TIGR03723">
    <property type="entry name" value="T6A_TsaD_YgjD"/>
    <property type="match status" value="1"/>
</dbReference>
<gene>
    <name evidence="7" type="primary">tsaD</name>
    <name evidence="9" type="ORF">GEMMAAP_03865</name>
</gene>
<evidence type="ECO:0000256" key="3">
    <source>
        <dbReference type="ARBA" id="ARBA00022723"/>
    </source>
</evidence>
<dbReference type="InterPro" id="IPR017861">
    <property type="entry name" value="KAE1/TsaD"/>
</dbReference>
<dbReference type="SUPFAM" id="SSF53067">
    <property type="entry name" value="Actin-like ATPase domain"/>
    <property type="match status" value="1"/>
</dbReference>
<dbReference type="FunFam" id="3.30.420.40:FF:000012">
    <property type="entry name" value="tRNA N6-adenosine threonylcarbamoyltransferase"/>
    <property type="match status" value="1"/>
</dbReference>
<comment type="cofactor">
    <cofactor evidence="7">
        <name>Fe(2+)</name>
        <dbReference type="ChEBI" id="CHEBI:29033"/>
    </cofactor>
    <text evidence="7">Binds 1 Fe(2+) ion per subunit.</text>
</comment>
<dbReference type="PANTHER" id="PTHR11735">
    <property type="entry name" value="TRNA N6-ADENOSINE THREONYLCARBAMOYLTRANSFERASE"/>
    <property type="match status" value="1"/>
</dbReference>
<dbReference type="CDD" id="cd24133">
    <property type="entry name" value="ASKHA_NBD_TsaD_bac"/>
    <property type="match status" value="1"/>
</dbReference>
<evidence type="ECO:0000256" key="5">
    <source>
        <dbReference type="ARBA" id="ARBA00023315"/>
    </source>
</evidence>
<organism evidence="9 10">
    <name type="scientific">Gemmatimonas phototrophica</name>
    <dbReference type="NCBI Taxonomy" id="1379270"/>
    <lineage>
        <taxon>Bacteria</taxon>
        <taxon>Pseudomonadati</taxon>
        <taxon>Gemmatimonadota</taxon>
        <taxon>Gemmatimonadia</taxon>
        <taxon>Gemmatimonadales</taxon>
        <taxon>Gemmatimonadaceae</taxon>
        <taxon>Gemmatimonas</taxon>
    </lineage>
</organism>
<sequence>MRILGIETSCDETSAAIVHGTPDAMTLESLVILSQDVHRLFGGVVPEIASRQHLTGIVPAVETALRDAQVEMPNVDAIAVTHAPGLVGALLVGTSYAKALGLAYGKPVVPVHHLEGHLFATLLEHGHAQPPFTALLVSGGHTLLLDVPAWGRYQLLGQTRDDAVGEAFDKVAKLLGLPYPGGRPVEQLAATAPSPSHGHPHQFPRPMLRRRAVISDDDYFDCSFSGLKTAVLHAVRHAEQAGDLEGQRASIARGFQDAVIETLVEKVYRAAKLRRRTRVVLGGGVACNGALQTAMRERFAGRGGEVFAPSPRLATDNAAMIAAAGLFRAMKGEHADPAMTATASLPIPGIFSGKF</sequence>
<dbReference type="STRING" id="1379270.GEMMAAP_03865"/>
<evidence type="ECO:0000256" key="7">
    <source>
        <dbReference type="HAMAP-Rule" id="MF_01445"/>
    </source>
</evidence>
<keyword evidence="5 7" id="KW-0012">Acyltransferase</keyword>
<feature type="binding site" evidence="7">
    <location>
        <position position="182"/>
    </location>
    <ligand>
        <name>substrate</name>
    </ligand>
</feature>
<dbReference type="NCBIfam" id="TIGR00329">
    <property type="entry name" value="gcp_kae1"/>
    <property type="match status" value="1"/>
</dbReference>
<evidence type="ECO:0000313" key="9">
    <source>
        <dbReference type="EMBL" id="AMW04210.1"/>
    </source>
</evidence>
<dbReference type="Pfam" id="PF00814">
    <property type="entry name" value="TsaD"/>
    <property type="match status" value="1"/>
</dbReference>
<feature type="binding site" evidence="7">
    <location>
        <position position="186"/>
    </location>
    <ligand>
        <name>substrate</name>
    </ligand>
</feature>
<evidence type="ECO:0000256" key="4">
    <source>
        <dbReference type="ARBA" id="ARBA00023004"/>
    </source>
</evidence>
<feature type="domain" description="Gcp-like" evidence="8">
    <location>
        <begin position="30"/>
        <end position="322"/>
    </location>
</feature>
<evidence type="ECO:0000313" key="10">
    <source>
        <dbReference type="Proteomes" id="UP000076404"/>
    </source>
</evidence>
<comment type="function">
    <text evidence="7">Required for the formation of a threonylcarbamoyl group on adenosine at position 37 (t(6)A37) in tRNAs that read codons beginning with adenine. Is involved in the transfer of the threonylcarbamoyl moiety of threonylcarbamoyl-AMP (TC-AMP) to the N6 group of A37, together with TsaE and TsaB. TsaD likely plays a direct catalytic role in this reaction.</text>
</comment>
<keyword evidence="4 7" id="KW-0408">Iron</keyword>
<reference evidence="9 10" key="2">
    <citation type="journal article" date="2016" name="Environ. Microbiol. Rep.">
        <title>Metagenomic evidence for the presence of phototrophic Gemmatimonadetes bacteria in diverse environments.</title>
        <authorList>
            <person name="Zeng Y."/>
            <person name="Baumbach J."/>
            <person name="Barbosa E.G."/>
            <person name="Azevedo V."/>
            <person name="Zhang C."/>
            <person name="Koblizek M."/>
        </authorList>
    </citation>
    <scope>NUCLEOTIDE SEQUENCE [LARGE SCALE GENOMIC DNA]</scope>
    <source>
        <strain evidence="9 10">AP64</strain>
    </source>
</reference>
<dbReference type="GO" id="GO:0061711">
    <property type="term" value="F:tRNA N(6)-L-threonylcarbamoyladenine synthase activity"/>
    <property type="evidence" value="ECO:0007669"/>
    <property type="project" value="UniProtKB-EC"/>
</dbReference>
<keyword evidence="3 7" id="KW-0479">Metal-binding</keyword>
<dbReference type="GO" id="GO:0005506">
    <property type="term" value="F:iron ion binding"/>
    <property type="evidence" value="ECO:0007669"/>
    <property type="project" value="UniProtKB-UniRule"/>
</dbReference>
<dbReference type="PROSITE" id="PS01016">
    <property type="entry name" value="GLYCOPROTEASE"/>
    <property type="match status" value="1"/>
</dbReference>
<dbReference type="Proteomes" id="UP000076404">
    <property type="component" value="Chromosome"/>
</dbReference>
<keyword evidence="2 7" id="KW-0819">tRNA processing</keyword>
<dbReference type="GO" id="GO:0002949">
    <property type="term" value="P:tRNA threonylcarbamoyladenosine modification"/>
    <property type="evidence" value="ECO:0007669"/>
    <property type="project" value="UniProtKB-UniRule"/>
</dbReference>
<name>A0A143BIC2_9BACT</name>
<dbReference type="eggNOG" id="COG0533">
    <property type="taxonomic scope" value="Bacteria"/>
</dbReference>
<dbReference type="HAMAP" id="MF_01445">
    <property type="entry name" value="TsaD"/>
    <property type="match status" value="1"/>
</dbReference>
<comment type="subcellular location">
    <subcellularLocation>
        <location evidence="7">Cytoplasm</location>
    </subcellularLocation>
</comment>
<feature type="binding site" evidence="7">
    <location>
        <position position="117"/>
    </location>
    <ligand>
        <name>Fe cation</name>
        <dbReference type="ChEBI" id="CHEBI:24875"/>
    </ligand>
</feature>
<feature type="binding site" evidence="7">
    <location>
        <position position="288"/>
    </location>
    <ligand>
        <name>substrate</name>
    </ligand>
</feature>
<keyword evidence="1 7" id="KW-0808">Transferase</keyword>
<dbReference type="PRINTS" id="PR00789">
    <property type="entry name" value="OSIALOPTASE"/>
</dbReference>
<keyword evidence="10" id="KW-1185">Reference proteome</keyword>
<accession>A0A143BIC2</accession>
<protein>
    <recommendedName>
        <fullName evidence="7">tRNA N6-adenosine threonylcarbamoyltransferase</fullName>
        <ecNumber evidence="7">2.3.1.234</ecNumber>
    </recommendedName>
    <alternativeName>
        <fullName evidence="7">N6-L-threonylcarbamoyladenine synthase</fullName>
        <shortName evidence="7">t(6)A synthase</shortName>
    </alternativeName>
    <alternativeName>
        <fullName evidence="7">t(6)A37 threonylcarbamoyladenosine biosynthesis protein TsaD</fullName>
    </alternativeName>
    <alternativeName>
        <fullName evidence="7">tRNA threonylcarbamoyladenosine biosynthesis protein TsaD</fullName>
    </alternativeName>
</protein>
<feature type="binding site" evidence="7">
    <location>
        <position position="169"/>
    </location>
    <ligand>
        <name>substrate</name>
    </ligand>
</feature>
<dbReference type="OrthoDB" id="9806197at2"/>
<dbReference type="KEGG" id="gph:GEMMAAP_03865"/>
<dbReference type="AlphaFoldDB" id="A0A143BIC2"/>
<feature type="binding site" evidence="7">
    <location>
        <begin position="136"/>
        <end position="140"/>
    </location>
    <ligand>
        <name>substrate</name>
    </ligand>
</feature>
<evidence type="ECO:0000259" key="8">
    <source>
        <dbReference type="Pfam" id="PF00814"/>
    </source>
</evidence>
<feature type="binding site" evidence="7">
    <location>
        <position position="316"/>
    </location>
    <ligand>
        <name>Fe cation</name>
        <dbReference type="ChEBI" id="CHEBI:24875"/>
    </ligand>
</feature>
<comment type="similarity">
    <text evidence="7">Belongs to the KAE1 / TsaD family.</text>
</comment>
<dbReference type="InterPro" id="IPR043129">
    <property type="entry name" value="ATPase_NBD"/>
</dbReference>
<dbReference type="Gene3D" id="3.30.420.40">
    <property type="match status" value="2"/>
</dbReference>
<reference evidence="9 10" key="1">
    <citation type="journal article" date="2014" name="Proc. Natl. Acad. Sci. U.S.A.">
        <title>Functional type 2 photosynthetic reaction centers found in the rare bacterial phylum Gemmatimonadetes.</title>
        <authorList>
            <person name="Zeng Y."/>
            <person name="Feng F."/>
            <person name="Medova H."/>
            <person name="Dean J."/>
            <person name="Koblizek M."/>
        </authorList>
    </citation>
    <scope>NUCLEOTIDE SEQUENCE [LARGE SCALE GENOMIC DNA]</scope>
    <source>
        <strain evidence="9 10">AP64</strain>
    </source>
</reference>